<evidence type="ECO:0000256" key="4">
    <source>
        <dbReference type="ARBA" id="ARBA00023136"/>
    </source>
</evidence>
<keyword evidence="5" id="KW-0813">Transport</keyword>
<dbReference type="GO" id="GO:0065002">
    <property type="term" value="P:intracellular protein transmembrane transport"/>
    <property type="evidence" value="ECO:0007669"/>
    <property type="project" value="TreeGrafter"/>
</dbReference>
<evidence type="ECO:0000256" key="2">
    <source>
        <dbReference type="ARBA" id="ARBA00022692"/>
    </source>
</evidence>
<name>A0A2W4SBC2_9GAMM</name>
<sequence length="272" mass="30628">MSSDYPQDSEQPFVSHLVELRDRLLRTILVVFLLFFGLAFYANEIYAYLAGPLLKHMPAGSQMIAIEVASPFLAPFKLTLVVSVFLAAPYILYQAWAFVAPGLYRHERRLVLPLLVSSSILFYAGIAFAYFVVFPLLFAFITTTAPVGVTVMTDISKYLDFVLTIFFAFGISFEVPIFTILLIWTGIITRESMVEKRPYIIVLAFIVGAVLTPPDPISQTLLAVPIWMLFELGLFFSRFFTREHEVEPEQGLLMEEKQDVASRPQASDDGDG</sequence>
<dbReference type="PANTHER" id="PTHR30371">
    <property type="entry name" value="SEC-INDEPENDENT PROTEIN TRANSLOCASE PROTEIN TATC"/>
    <property type="match status" value="1"/>
</dbReference>
<organism evidence="7 8">
    <name type="scientific">Candidatus Methylumidiphilus alinenensis</name>
    <dbReference type="NCBI Taxonomy" id="2202197"/>
    <lineage>
        <taxon>Bacteria</taxon>
        <taxon>Pseudomonadati</taxon>
        <taxon>Pseudomonadota</taxon>
        <taxon>Gammaproteobacteria</taxon>
        <taxon>Methylococcales</taxon>
        <taxon>Candidatus Methylumidiphilus</taxon>
    </lineage>
</organism>
<reference evidence="7 8" key="1">
    <citation type="journal article" date="2018" name="Aquat. Microb. Ecol.">
        <title>Gammaproteobacterial methanotrophs dominate.</title>
        <authorList>
            <person name="Rissanen A.J."/>
            <person name="Saarenheimo J."/>
            <person name="Tiirola M."/>
            <person name="Peura S."/>
            <person name="Aalto S.L."/>
            <person name="Karvinen A."/>
            <person name="Nykanen H."/>
        </authorList>
    </citation>
    <scope>NUCLEOTIDE SEQUENCE [LARGE SCALE GENOMIC DNA]</scope>
    <source>
        <strain evidence="7">AMbin10</strain>
    </source>
</reference>
<feature type="transmembrane region" description="Helical" evidence="5">
    <location>
        <begin position="220"/>
        <end position="240"/>
    </location>
</feature>
<feature type="transmembrane region" description="Helical" evidence="5">
    <location>
        <begin position="197"/>
        <end position="214"/>
    </location>
</feature>
<comment type="similarity">
    <text evidence="5">Belongs to the TatC family.</text>
</comment>
<gene>
    <name evidence="5 7" type="primary">tatC</name>
    <name evidence="7" type="ORF">DM484_30500</name>
</gene>
<protein>
    <recommendedName>
        <fullName evidence="5">Sec-independent protein translocase protein TatC</fullName>
    </recommendedName>
</protein>
<feature type="transmembrane region" description="Helical" evidence="5">
    <location>
        <begin position="120"/>
        <end position="141"/>
    </location>
</feature>
<keyword evidence="5" id="KW-1003">Cell membrane</keyword>
<dbReference type="HAMAP" id="MF_00902">
    <property type="entry name" value="TatC"/>
    <property type="match status" value="1"/>
</dbReference>
<proteinExistence type="inferred from homology"/>
<dbReference type="GO" id="GO:0033281">
    <property type="term" value="C:TAT protein transport complex"/>
    <property type="evidence" value="ECO:0007669"/>
    <property type="project" value="UniProtKB-UniRule"/>
</dbReference>
<dbReference type="PROSITE" id="PS01218">
    <property type="entry name" value="TATC"/>
    <property type="match status" value="1"/>
</dbReference>
<comment type="caution">
    <text evidence="7">The sequence shown here is derived from an EMBL/GenBank/DDBJ whole genome shotgun (WGS) entry which is preliminary data.</text>
</comment>
<dbReference type="EMBL" id="QJPH01000589">
    <property type="protein sequence ID" value="PZN69067.1"/>
    <property type="molecule type" value="Genomic_DNA"/>
</dbReference>
<feature type="transmembrane region" description="Helical" evidence="5">
    <location>
        <begin position="161"/>
        <end position="185"/>
    </location>
</feature>
<dbReference type="GO" id="GO:0009977">
    <property type="term" value="F:proton motive force dependent protein transmembrane transporter activity"/>
    <property type="evidence" value="ECO:0007669"/>
    <property type="project" value="TreeGrafter"/>
</dbReference>
<dbReference type="AlphaFoldDB" id="A0A2W4SBC2"/>
<dbReference type="GO" id="GO:0043953">
    <property type="term" value="P:protein transport by the Tat complex"/>
    <property type="evidence" value="ECO:0007669"/>
    <property type="project" value="UniProtKB-UniRule"/>
</dbReference>
<evidence type="ECO:0000313" key="7">
    <source>
        <dbReference type="EMBL" id="PZN69067.1"/>
    </source>
</evidence>
<dbReference type="NCBIfam" id="TIGR00945">
    <property type="entry name" value="tatC"/>
    <property type="match status" value="1"/>
</dbReference>
<evidence type="ECO:0000313" key="8">
    <source>
        <dbReference type="Proteomes" id="UP000249396"/>
    </source>
</evidence>
<keyword evidence="5" id="KW-0653">Protein transport</keyword>
<dbReference type="InterPro" id="IPR002033">
    <property type="entry name" value="TatC"/>
</dbReference>
<feature type="transmembrane region" description="Helical" evidence="5">
    <location>
        <begin position="78"/>
        <end position="99"/>
    </location>
</feature>
<evidence type="ECO:0000256" key="5">
    <source>
        <dbReference type="HAMAP-Rule" id="MF_00902"/>
    </source>
</evidence>
<dbReference type="Pfam" id="PF00902">
    <property type="entry name" value="TatC"/>
    <property type="match status" value="1"/>
</dbReference>
<evidence type="ECO:0000256" key="6">
    <source>
        <dbReference type="SAM" id="MobiDB-lite"/>
    </source>
</evidence>
<feature type="region of interest" description="Disordered" evidence="6">
    <location>
        <begin position="251"/>
        <end position="272"/>
    </location>
</feature>
<dbReference type="Proteomes" id="UP000249396">
    <property type="component" value="Unassembled WGS sequence"/>
</dbReference>
<keyword evidence="5" id="KW-0811">Translocation</keyword>
<feature type="transmembrane region" description="Helical" evidence="5">
    <location>
        <begin position="24"/>
        <end position="42"/>
    </location>
</feature>
<accession>A0A2W4SBC2</accession>
<dbReference type="PANTHER" id="PTHR30371:SF0">
    <property type="entry name" value="SEC-INDEPENDENT PROTEIN TRANSLOCASE PROTEIN TATC, CHLOROPLASTIC-RELATED"/>
    <property type="match status" value="1"/>
</dbReference>
<evidence type="ECO:0000256" key="1">
    <source>
        <dbReference type="ARBA" id="ARBA00004141"/>
    </source>
</evidence>
<keyword evidence="4 5" id="KW-0472">Membrane</keyword>
<keyword evidence="2 5" id="KW-0812">Transmembrane</keyword>
<comment type="function">
    <text evidence="5">Part of the twin-arginine translocation (Tat) system that transports large folded proteins containing a characteristic twin-arginine motif in their signal peptide across membranes. Together with TatB, TatC is part of a receptor directly interacting with Tat signal peptides.</text>
</comment>
<comment type="subcellular location">
    <subcellularLocation>
        <location evidence="5">Cell membrane</location>
        <topology evidence="5">Multi-pass membrane protein</topology>
    </subcellularLocation>
    <subcellularLocation>
        <location evidence="1">Membrane</location>
        <topology evidence="1">Multi-pass membrane protein</topology>
    </subcellularLocation>
</comment>
<keyword evidence="3 5" id="KW-1133">Transmembrane helix</keyword>
<dbReference type="PRINTS" id="PR01840">
    <property type="entry name" value="TATCFAMILY"/>
</dbReference>
<evidence type="ECO:0000256" key="3">
    <source>
        <dbReference type="ARBA" id="ARBA00022989"/>
    </source>
</evidence>
<comment type="subunit">
    <text evidence="5">The Tat system comprises two distinct complexes: a TatABC complex, containing multiple copies of TatA, TatB and TatC subunits, and a separate TatA complex, containing only TatA subunits. Substrates initially bind to the TatABC complex, which probably triggers association of the separate TatA complex to form the active translocon.</text>
</comment>
<dbReference type="InterPro" id="IPR019820">
    <property type="entry name" value="Sec-indep_translocase_CS"/>
</dbReference>